<dbReference type="OrthoDB" id="6625092at2759"/>
<keyword evidence="2" id="KW-1185">Reference proteome</keyword>
<dbReference type="Proteomes" id="UP000325440">
    <property type="component" value="Unassembled WGS sequence"/>
</dbReference>
<accession>A0A5E4MEM5</accession>
<dbReference type="AlphaFoldDB" id="A0A5E4MEM5"/>
<dbReference type="SUPFAM" id="SSF54060">
    <property type="entry name" value="His-Me finger endonucleases"/>
    <property type="match status" value="1"/>
</dbReference>
<organism evidence="1 2">
    <name type="scientific">Cinara cedri</name>
    <dbReference type="NCBI Taxonomy" id="506608"/>
    <lineage>
        <taxon>Eukaryota</taxon>
        <taxon>Metazoa</taxon>
        <taxon>Ecdysozoa</taxon>
        <taxon>Arthropoda</taxon>
        <taxon>Hexapoda</taxon>
        <taxon>Insecta</taxon>
        <taxon>Pterygota</taxon>
        <taxon>Neoptera</taxon>
        <taxon>Paraneoptera</taxon>
        <taxon>Hemiptera</taxon>
        <taxon>Sternorrhyncha</taxon>
        <taxon>Aphidomorpha</taxon>
        <taxon>Aphidoidea</taxon>
        <taxon>Aphididae</taxon>
        <taxon>Lachninae</taxon>
        <taxon>Cinara</taxon>
    </lineage>
</organism>
<evidence type="ECO:0000313" key="2">
    <source>
        <dbReference type="Proteomes" id="UP000325440"/>
    </source>
</evidence>
<dbReference type="EMBL" id="CABPRJ010000476">
    <property type="protein sequence ID" value="VVC27716.1"/>
    <property type="molecule type" value="Genomic_DNA"/>
</dbReference>
<dbReference type="PANTHER" id="PTHR31511:SF12">
    <property type="entry name" value="RHO TERMINATION FACTOR N-TERMINAL DOMAIN-CONTAINING PROTEIN"/>
    <property type="match status" value="1"/>
</dbReference>
<dbReference type="PANTHER" id="PTHR31511">
    <property type="entry name" value="PROTEIN CBG23764"/>
    <property type="match status" value="1"/>
</dbReference>
<dbReference type="InterPro" id="IPR038563">
    <property type="entry name" value="Endonuclease_7_sf"/>
</dbReference>
<dbReference type="Gene3D" id="3.40.1800.10">
    <property type="entry name" value="His-Me finger endonucleases"/>
    <property type="match status" value="1"/>
</dbReference>
<reference evidence="1 2" key="1">
    <citation type="submission" date="2019-08" db="EMBL/GenBank/DDBJ databases">
        <authorList>
            <person name="Alioto T."/>
            <person name="Alioto T."/>
            <person name="Gomez Garrido J."/>
        </authorList>
    </citation>
    <scope>NUCLEOTIDE SEQUENCE [LARGE SCALE GENOMIC DNA]</scope>
</reference>
<evidence type="ECO:0000313" key="1">
    <source>
        <dbReference type="EMBL" id="VVC27716.1"/>
    </source>
</evidence>
<sequence>MKTTHKLLEISAPSIDDEICLTALEDFENKNLADTTSDTYTSTTYGKRVSSANTESTVRAKKNRAFKTAAVEIFIESDIAEIIERTYTKLLGEEETYKSRGSGFTLESIDGLLLVVYKYTPLSSSSYIQLPAYLENKRATISPKNTDQQCFKWAVLAKHVMGHSVHRLGENYFKHEDKYNFDGISFPHHSQIFQNLKKITRTFPSQKTNHSESVVFCKRCFTSSDDRWHKYKLSGRKALEQHKLICGTHKPMLPVMPKDGDCIKFDAWKNTHRQSIVIYADFKALLLKIDEGKGGNTRIVHNHEAMSYGFLVKAGDDVPASLLKEHGIPMGPVIYRGNESKPYVAKYFLKEIVEVGRKIEKLLKTNVPINMTDDEEKTHSECKVCNLCKRAVGVDKVRDHNHLTGKFSHTLCLGCNLKLQQPKYISCFFHNLSNYVSHYIISELGFDTKTFRYSEQRGKMYFFF</sequence>
<gene>
    <name evidence="1" type="ORF">CINCED_3A002355</name>
</gene>
<dbReference type="InterPro" id="IPR044925">
    <property type="entry name" value="His-Me_finger_sf"/>
</dbReference>
<proteinExistence type="predicted"/>
<name>A0A5E4MEM5_9HEMI</name>
<protein>
    <submittedName>
        <fullName evidence="1">Ribonuclease H-like domain</fullName>
    </submittedName>
</protein>